<comment type="function">
    <text evidence="3">The glycine cleavage system catalyzes the degradation of glycine. The H protein shuttles the methylamine group of glycine from the P protein to the T protein.</text>
</comment>
<dbReference type="Pfam" id="PF01597">
    <property type="entry name" value="GCV_H"/>
    <property type="match status" value="1"/>
</dbReference>
<dbReference type="AlphaFoldDB" id="A0A933LQM2"/>
<reference evidence="6" key="1">
    <citation type="submission" date="2020-07" db="EMBL/GenBank/DDBJ databases">
        <title>Huge and variable diversity of episymbiotic CPR bacteria and DPANN archaea in groundwater ecosystems.</title>
        <authorList>
            <person name="He C.Y."/>
            <person name="Keren R."/>
            <person name="Whittaker M."/>
            <person name="Farag I.F."/>
            <person name="Doudna J."/>
            <person name="Cate J.H.D."/>
            <person name="Banfield J.F."/>
        </authorList>
    </citation>
    <scope>NUCLEOTIDE SEQUENCE</scope>
    <source>
        <strain evidence="6">NC_groundwater_1482_Ag_S-0.65um_47_24</strain>
    </source>
</reference>
<dbReference type="PROSITE" id="PS00189">
    <property type="entry name" value="LIPOYL"/>
    <property type="match status" value="1"/>
</dbReference>
<dbReference type="PANTHER" id="PTHR11715">
    <property type="entry name" value="GLYCINE CLEAVAGE SYSTEM H PROTEIN"/>
    <property type="match status" value="1"/>
</dbReference>
<evidence type="ECO:0000256" key="3">
    <source>
        <dbReference type="HAMAP-Rule" id="MF_00272"/>
    </source>
</evidence>
<gene>
    <name evidence="3 6" type="primary">gcvH</name>
    <name evidence="6" type="ORF">HY730_05705</name>
</gene>
<dbReference type="CDD" id="cd06848">
    <property type="entry name" value="GCS_H"/>
    <property type="match status" value="1"/>
</dbReference>
<evidence type="ECO:0000313" key="7">
    <source>
        <dbReference type="Proteomes" id="UP000772181"/>
    </source>
</evidence>
<dbReference type="InterPro" id="IPR017453">
    <property type="entry name" value="GCV_H_sub"/>
</dbReference>
<comment type="similarity">
    <text evidence="1 3">Belongs to the GcvH family.</text>
</comment>
<dbReference type="GO" id="GO:0019464">
    <property type="term" value="P:glycine decarboxylation via glycine cleavage system"/>
    <property type="evidence" value="ECO:0007669"/>
    <property type="project" value="UniProtKB-UniRule"/>
</dbReference>
<proteinExistence type="inferred from homology"/>
<dbReference type="InterPro" id="IPR000089">
    <property type="entry name" value="Biotin_lipoyl"/>
</dbReference>
<dbReference type="NCBIfam" id="TIGR00527">
    <property type="entry name" value="gcvH"/>
    <property type="match status" value="1"/>
</dbReference>
<comment type="subunit">
    <text evidence="3">The glycine cleavage system is composed of four proteins: P, T, L and H.</text>
</comment>
<dbReference type="NCBIfam" id="NF002270">
    <property type="entry name" value="PRK01202.1"/>
    <property type="match status" value="1"/>
</dbReference>
<dbReference type="GO" id="GO:0009249">
    <property type="term" value="P:protein lipoylation"/>
    <property type="evidence" value="ECO:0007669"/>
    <property type="project" value="TreeGrafter"/>
</dbReference>
<feature type="modified residue" description="N6-lipoyllysine" evidence="3 4">
    <location>
        <position position="63"/>
    </location>
</feature>
<protein>
    <recommendedName>
        <fullName evidence="3">Glycine cleavage system H protein</fullName>
    </recommendedName>
</protein>
<dbReference type="InterPro" id="IPR003016">
    <property type="entry name" value="2-oxoA_DH_lipoyl-BS"/>
</dbReference>
<dbReference type="GO" id="GO:0005829">
    <property type="term" value="C:cytosol"/>
    <property type="evidence" value="ECO:0007669"/>
    <property type="project" value="TreeGrafter"/>
</dbReference>
<dbReference type="InterPro" id="IPR033753">
    <property type="entry name" value="GCV_H/Fam206"/>
</dbReference>
<dbReference type="EMBL" id="JACQWF010000259">
    <property type="protein sequence ID" value="MBI4595859.1"/>
    <property type="molecule type" value="Genomic_DNA"/>
</dbReference>
<evidence type="ECO:0000256" key="2">
    <source>
        <dbReference type="ARBA" id="ARBA00022823"/>
    </source>
</evidence>
<feature type="domain" description="Lipoyl-binding" evidence="5">
    <location>
        <begin position="22"/>
        <end position="104"/>
    </location>
</feature>
<keyword evidence="2 3" id="KW-0450">Lipoyl</keyword>
<dbReference type="HAMAP" id="MF_00272">
    <property type="entry name" value="GcvH"/>
    <property type="match status" value="1"/>
</dbReference>
<comment type="caution">
    <text evidence="6">The sequence shown here is derived from an EMBL/GenBank/DDBJ whole genome shotgun (WGS) entry which is preliminary data.</text>
</comment>
<evidence type="ECO:0000256" key="1">
    <source>
        <dbReference type="ARBA" id="ARBA00009249"/>
    </source>
</evidence>
<dbReference type="Gene3D" id="2.40.50.100">
    <property type="match status" value="1"/>
</dbReference>
<evidence type="ECO:0000259" key="5">
    <source>
        <dbReference type="PROSITE" id="PS50968"/>
    </source>
</evidence>
<accession>A0A933LQM2</accession>
<dbReference type="InterPro" id="IPR002930">
    <property type="entry name" value="GCV_H"/>
</dbReference>
<dbReference type="InterPro" id="IPR011053">
    <property type="entry name" value="Single_hybrid_motif"/>
</dbReference>
<evidence type="ECO:0000313" key="6">
    <source>
        <dbReference type="EMBL" id="MBI4595859.1"/>
    </source>
</evidence>
<dbReference type="PANTHER" id="PTHR11715:SF3">
    <property type="entry name" value="GLYCINE CLEAVAGE SYSTEM H PROTEIN-RELATED"/>
    <property type="match status" value="1"/>
</dbReference>
<dbReference type="PROSITE" id="PS50968">
    <property type="entry name" value="BIOTINYL_LIPOYL"/>
    <property type="match status" value="1"/>
</dbReference>
<name>A0A933LQM2_UNCTE</name>
<evidence type="ECO:0000256" key="4">
    <source>
        <dbReference type="PIRSR" id="PIRSR617453-50"/>
    </source>
</evidence>
<organism evidence="6 7">
    <name type="scientific">Tectimicrobiota bacterium</name>
    <dbReference type="NCBI Taxonomy" id="2528274"/>
    <lineage>
        <taxon>Bacteria</taxon>
        <taxon>Pseudomonadati</taxon>
        <taxon>Nitrospinota/Tectimicrobiota group</taxon>
        <taxon>Candidatus Tectimicrobiota</taxon>
    </lineage>
</organism>
<sequence>MKFPVDLKYSKEHEWIRVEQNIAIIGITDYAQKELGEVVFVDLPKIGRLLKAHETFGIVESVKAVSDLFCPVTGKIVKNNANLDENPELINTDPYGEAWIIQVEMSNPTELNNLLSAQEYEAYVAEEKK</sequence>
<dbReference type="GO" id="GO:0005960">
    <property type="term" value="C:glycine cleavage complex"/>
    <property type="evidence" value="ECO:0007669"/>
    <property type="project" value="InterPro"/>
</dbReference>
<dbReference type="SUPFAM" id="SSF51230">
    <property type="entry name" value="Single hybrid motif"/>
    <property type="match status" value="1"/>
</dbReference>
<comment type="cofactor">
    <cofactor evidence="3">
        <name>(R)-lipoate</name>
        <dbReference type="ChEBI" id="CHEBI:83088"/>
    </cofactor>
    <text evidence="3">Binds 1 lipoyl cofactor covalently.</text>
</comment>
<dbReference type="Proteomes" id="UP000772181">
    <property type="component" value="Unassembled WGS sequence"/>
</dbReference>